<proteinExistence type="predicted"/>
<protein>
    <submittedName>
        <fullName evidence="1">Uncharacterized protein</fullName>
    </submittedName>
</protein>
<accession>A0A6J4MRE7</accession>
<dbReference type="EMBL" id="CADCTR010002655">
    <property type="protein sequence ID" value="CAA9364645.1"/>
    <property type="molecule type" value="Genomic_DNA"/>
</dbReference>
<dbReference type="AlphaFoldDB" id="A0A6J4MRE7"/>
<feature type="non-terminal residue" evidence="1">
    <location>
        <position position="1"/>
    </location>
</feature>
<feature type="non-terminal residue" evidence="1">
    <location>
        <position position="37"/>
    </location>
</feature>
<name>A0A6J4MRE7_9CHLR</name>
<sequence length="37" mass="4137">VQGSQGEVRNTIRSRTLLERAHARRGLAASIRPPLRL</sequence>
<gene>
    <name evidence="1" type="ORF">AVDCRST_MAG93-7874</name>
</gene>
<organism evidence="1">
    <name type="scientific">uncultured Chloroflexia bacterium</name>
    <dbReference type="NCBI Taxonomy" id="1672391"/>
    <lineage>
        <taxon>Bacteria</taxon>
        <taxon>Bacillati</taxon>
        <taxon>Chloroflexota</taxon>
        <taxon>Chloroflexia</taxon>
        <taxon>environmental samples</taxon>
    </lineage>
</organism>
<evidence type="ECO:0000313" key="1">
    <source>
        <dbReference type="EMBL" id="CAA9364645.1"/>
    </source>
</evidence>
<reference evidence="1" key="1">
    <citation type="submission" date="2020-02" db="EMBL/GenBank/DDBJ databases">
        <authorList>
            <person name="Meier V. D."/>
        </authorList>
    </citation>
    <scope>NUCLEOTIDE SEQUENCE</scope>
    <source>
        <strain evidence="1">AVDCRST_MAG93</strain>
    </source>
</reference>